<dbReference type="Pfam" id="PF06276">
    <property type="entry name" value="FhuF"/>
    <property type="match status" value="1"/>
</dbReference>
<dbReference type="AlphaFoldDB" id="A0AA50KHC8"/>
<feature type="compositionally biased region" description="Low complexity" evidence="2">
    <location>
        <begin position="23"/>
        <end position="37"/>
    </location>
</feature>
<evidence type="ECO:0000313" key="5">
    <source>
        <dbReference type="EMBL" id="WMB74612.1"/>
    </source>
</evidence>
<feature type="domain" description="Aerobactin siderophore biosynthesis IucA/IucC-like C-terminal" evidence="4">
    <location>
        <begin position="444"/>
        <end position="601"/>
    </location>
</feature>
<dbReference type="RefSeq" id="WP_306685121.1">
    <property type="nucleotide sequence ID" value="NZ_CP132914.1"/>
</dbReference>
<feature type="domain" description="Aerobactin siderophore biosynthesis IucA/IucC N-terminal" evidence="3">
    <location>
        <begin position="173"/>
        <end position="422"/>
    </location>
</feature>
<dbReference type="EMBL" id="CP132914">
    <property type="protein sequence ID" value="WMB74612.1"/>
    <property type="molecule type" value="Genomic_DNA"/>
</dbReference>
<dbReference type="Gene3D" id="3.30.310.280">
    <property type="match status" value="1"/>
</dbReference>
<dbReference type="GO" id="GO:0019290">
    <property type="term" value="P:siderophore biosynthetic process"/>
    <property type="evidence" value="ECO:0007669"/>
    <property type="project" value="InterPro"/>
</dbReference>
<proteinExistence type="predicted"/>
<dbReference type="GeneID" id="301339199"/>
<evidence type="ECO:0000259" key="3">
    <source>
        <dbReference type="Pfam" id="PF04183"/>
    </source>
</evidence>
<evidence type="ECO:0000256" key="2">
    <source>
        <dbReference type="SAM" id="MobiDB-lite"/>
    </source>
</evidence>
<dbReference type="Pfam" id="PF04183">
    <property type="entry name" value="IucA_IucC"/>
    <property type="match status" value="1"/>
</dbReference>
<dbReference type="GO" id="GO:0016881">
    <property type="term" value="F:acid-amino acid ligase activity"/>
    <property type="evidence" value="ECO:0007669"/>
    <property type="project" value="UniProtKB-ARBA"/>
</dbReference>
<dbReference type="Gene3D" id="6.10.250.3370">
    <property type="match status" value="1"/>
</dbReference>
<dbReference type="PANTHER" id="PTHR34384:SF6">
    <property type="entry name" value="STAPHYLOFERRIN B SYNTHASE"/>
    <property type="match status" value="1"/>
</dbReference>
<accession>A0AA50KHC8</accession>
<feature type="region of interest" description="Disordered" evidence="2">
    <location>
        <begin position="18"/>
        <end position="37"/>
    </location>
</feature>
<evidence type="ECO:0000259" key="4">
    <source>
        <dbReference type="Pfam" id="PF06276"/>
    </source>
</evidence>
<dbReference type="PANTHER" id="PTHR34384">
    <property type="entry name" value="L-2,3-DIAMINOPROPANOATE--CITRATE LIGASE"/>
    <property type="match status" value="1"/>
</dbReference>
<dbReference type="Gene3D" id="1.10.510.40">
    <property type="match status" value="1"/>
</dbReference>
<sequence>MNLPTKALLINPLPTQDHHDQAVHAQQSSALSTTSTSMPEHLTPAYWQAANRHLVKKILCEFTHEKLIMPTLYGQKAGLNHYELRLKDSTYYFSARHYQLDHLAIDADTIRVSLAGQEQTLDAMSLIISLKNDLGISETLLPTYLEEITSTLYSKAYKLAHQAIPAATLARADYQSIEAGMTEGHPVFIANNGRIGFDMQDYRQFAPESAMPMQLVWLGVRKNKTTFAALENLSHDALLKKELGQQFDDFQQHLKTQQHDPQDFYFMPVHPWQWREKIARVFAGDIARGDLVYLGEGNEQYQVQQSIRTFFNLASPQKCYVKTALSILNMGFMRGLSPLYMSCTPQINAWVANLVENDPYFAQQGFVILKEIAAIGYHHHYYEQALTQDSAYKKMLSALWRESPLPHIEPKQNLMTMAALLHTDHEDKALIAALIAASGLPAKDWVSRYLNLYLSPLLHAFFAYDLVFMPHGENLILVLDEYVPVKILMKDIGEEVAVLNGAKPLPDDVKRLAVSLEEEMKLNYILLDIFDCIFRYLAPLLDKQTSVSESQFWELVADNVRDYQAQHPHLADKFAQYDLFKDSFVRTCLNRIQLNNNQQMIDLADREKNLRFAGGIDNPLAAFRQSHAFKRPMLSSAEQRTR</sequence>
<reference evidence="5" key="1">
    <citation type="submission" date="2023-08" db="EMBL/GenBank/DDBJ databases">
        <title>Complete genome sequence of Shewanella oncorhynchi Z-P2, a siderophore putrebactin-producing bacterium.</title>
        <authorList>
            <person name="Zhang Y."/>
        </authorList>
    </citation>
    <scope>NUCLEOTIDE SEQUENCE</scope>
    <source>
        <strain evidence="5">Z-P2</strain>
    </source>
</reference>
<comment type="pathway">
    <text evidence="1">Siderophore biosynthesis.</text>
</comment>
<organism evidence="5">
    <name type="scientific">Shewanella oncorhynchi</name>
    <dbReference type="NCBI Taxonomy" id="2726434"/>
    <lineage>
        <taxon>Bacteria</taxon>
        <taxon>Pseudomonadati</taxon>
        <taxon>Pseudomonadota</taxon>
        <taxon>Gammaproteobacteria</taxon>
        <taxon>Alteromonadales</taxon>
        <taxon>Shewanellaceae</taxon>
        <taxon>Shewanella</taxon>
    </lineage>
</organism>
<dbReference type="InterPro" id="IPR007310">
    <property type="entry name" value="Aerobactin_biosyn_IucA/IucC_N"/>
</dbReference>
<evidence type="ECO:0000256" key="1">
    <source>
        <dbReference type="ARBA" id="ARBA00004924"/>
    </source>
</evidence>
<protein>
    <submittedName>
        <fullName evidence="5">IucA/IucC family siderophore biosynthesis protein</fullName>
    </submittedName>
</protein>
<dbReference type="InterPro" id="IPR037455">
    <property type="entry name" value="LucA/IucC-like"/>
</dbReference>
<dbReference type="KEGG" id="sog:RA178_08410"/>
<dbReference type="InterPro" id="IPR022770">
    <property type="entry name" value="IucA/IucC-like_C"/>
</dbReference>
<dbReference type="Proteomes" id="UP001236800">
    <property type="component" value="Chromosome"/>
</dbReference>
<name>A0AA50KHC8_9GAMM</name>
<gene>
    <name evidence="5" type="ORF">RA178_08410</name>
</gene>